<dbReference type="PANTHER" id="PTHR34115">
    <property type="entry name" value="PROTEIN, PUTATIVE-RELATED"/>
    <property type="match status" value="1"/>
</dbReference>
<feature type="transmembrane region" description="Helical" evidence="1">
    <location>
        <begin position="77"/>
        <end position="95"/>
    </location>
</feature>
<dbReference type="Proteomes" id="UP001161247">
    <property type="component" value="Chromosome 2"/>
</dbReference>
<accession>A0AAV1CKQ7</accession>
<evidence type="ECO:0000256" key="1">
    <source>
        <dbReference type="SAM" id="Phobius"/>
    </source>
</evidence>
<dbReference type="AlphaFoldDB" id="A0AAV1CKQ7"/>
<protein>
    <submittedName>
        <fullName evidence="2">OLC1v1031622C1</fullName>
    </submittedName>
</protein>
<proteinExistence type="predicted"/>
<dbReference type="PANTHER" id="PTHR34115:SF5">
    <property type="entry name" value="PROTEIN, PUTATIVE-RELATED"/>
    <property type="match status" value="1"/>
</dbReference>
<organism evidence="2 3">
    <name type="scientific">Oldenlandia corymbosa var. corymbosa</name>
    <dbReference type="NCBI Taxonomy" id="529605"/>
    <lineage>
        <taxon>Eukaryota</taxon>
        <taxon>Viridiplantae</taxon>
        <taxon>Streptophyta</taxon>
        <taxon>Embryophyta</taxon>
        <taxon>Tracheophyta</taxon>
        <taxon>Spermatophyta</taxon>
        <taxon>Magnoliopsida</taxon>
        <taxon>eudicotyledons</taxon>
        <taxon>Gunneridae</taxon>
        <taxon>Pentapetalae</taxon>
        <taxon>asterids</taxon>
        <taxon>lamiids</taxon>
        <taxon>Gentianales</taxon>
        <taxon>Rubiaceae</taxon>
        <taxon>Rubioideae</taxon>
        <taxon>Spermacoceae</taxon>
        <taxon>Hedyotis-Oldenlandia complex</taxon>
        <taxon>Oldenlandia</taxon>
    </lineage>
</organism>
<keyword evidence="3" id="KW-1185">Reference proteome</keyword>
<evidence type="ECO:0000313" key="3">
    <source>
        <dbReference type="Proteomes" id="UP001161247"/>
    </source>
</evidence>
<keyword evidence="1" id="KW-1133">Transmembrane helix</keyword>
<dbReference type="EMBL" id="OX459119">
    <property type="protein sequence ID" value="CAI9095633.1"/>
    <property type="molecule type" value="Genomic_DNA"/>
</dbReference>
<feature type="transmembrane region" description="Helical" evidence="1">
    <location>
        <begin position="46"/>
        <end position="65"/>
    </location>
</feature>
<feature type="transmembrane region" description="Helical" evidence="1">
    <location>
        <begin position="121"/>
        <end position="142"/>
    </location>
</feature>
<gene>
    <name evidence="2" type="ORF">OLC1_LOCUS6562</name>
</gene>
<sequence>MADHQTTGYLIRRFSQQFNAAFIKVKFCIFYFFQRDQQINLPGPDLLPHAAFAFAIFLILGFLQLKYQGKEKSPFESHPTAMSVAVISLLLYCFANGIEQRLSSNACRSRRGRIPRWACDALRWGMLLTASLSVATTATFLMPASVRPLFLAFYLMMVVGERVHWIYRRFVRDESNWWRKLRGSAGRQQVFFTNNNDLWRNIARYFSRTDQQRSILPQ</sequence>
<keyword evidence="1" id="KW-0472">Membrane</keyword>
<keyword evidence="1" id="KW-0812">Transmembrane</keyword>
<feature type="transmembrane region" description="Helical" evidence="1">
    <location>
        <begin position="17"/>
        <end position="34"/>
    </location>
</feature>
<evidence type="ECO:0000313" key="2">
    <source>
        <dbReference type="EMBL" id="CAI9095633.1"/>
    </source>
</evidence>
<name>A0AAV1CKQ7_OLDCO</name>
<reference evidence="2" key="1">
    <citation type="submission" date="2023-03" db="EMBL/GenBank/DDBJ databases">
        <authorList>
            <person name="Julca I."/>
        </authorList>
    </citation>
    <scope>NUCLEOTIDE SEQUENCE</scope>
</reference>
<dbReference type="InterPro" id="IPR053258">
    <property type="entry name" value="Ca-permeable_cation_channel"/>
</dbReference>